<accession>A0A9D2M729</accession>
<reference evidence="1" key="2">
    <citation type="submission" date="2021-04" db="EMBL/GenBank/DDBJ databases">
        <authorList>
            <person name="Gilroy R."/>
        </authorList>
    </citation>
    <scope>NUCLEOTIDE SEQUENCE</scope>
    <source>
        <strain evidence="1">ChiBcec8-13705</strain>
    </source>
</reference>
<proteinExistence type="predicted"/>
<dbReference type="Proteomes" id="UP000886803">
    <property type="component" value="Unassembled WGS sequence"/>
</dbReference>
<protein>
    <submittedName>
        <fullName evidence="1">Uncharacterized protein</fullName>
    </submittedName>
</protein>
<evidence type="ECO:0000313" key="1">
    <source>
        <dbReference type="EMBL" id="HJB41864.1"/>
    </source>
</evidence>
<dbReference type="AlphaFoldDB" id="A0A9D2M729"/>
<organism evidence="1 2">
    <name type="scientific">Candidatus Gemmiger avicola</name>
    <dbReference type="NCBI Taxonomy" id="2838605"/>
    <lineage>
        <taxon>Bacteria</taxon>
        <taxon>Bacillati</taxon>
        <taxon>Bacillota</taxon>
        <taxon>Clostridia</taxon>
        <taxon>Eubacteriales</taxon>
        <taxon>Gemmiger</taxon>
    </lineage>
</organism>
<sequence>MADKGSESRRKYYAEWRAKNRDKVREYNARYWAKRAEREAQNACKEKEGAENE</sequence>
<dbReference type="EMBL" id="DWYG01000078">
    <property type="protein sequence ID" value="HJB41864.1"/>
    <property type="molecule type" value="Genomic_DNA"/>
</dbReference>
<comment type="caution">
    <text evidence="1">The sequence shown here is derived from an EMBL/GenBank/DDBJ whole genome shotgun (WGS) entry which is preliminary data.</text>
</comment>
<reference evidence="1" key="1">
    <citation type="journal article" date="2021" name="PeerJ">
        <title>Extensive microbial diversity within the chicken gut microbiome revealed by metagenomics and culture.</title>
        <authorList>
            <person name="Gilroy R."/>
            <person name="Ravi A."/>
            <person name="Getino M."/>
            <person name="Pursley I."/>
            <person name="Horton D.L."/>
            <person name="Alikhan N.F."/>
            <person name="Baker D."/>
            <person name="Gharbi K."/>
            <person name="Hall N."/>
            <person name="Watson M."/>
            <person name="Adriaenssens E.M."/>
            <person name="Foster-Nyarko E."/>
            <person name="Jarju S."/>
            <person name="Secka A."/>
            <person name="Antonio M."/>
            <person name="Oren A."/>
            <person name="Chaudhuri R.R."/>
            <person name="La Ragione R."/>
            <person name="Hildebrand F."/>
            <person name="Pallen M.J."/>
        </authorList>
    </citation>
    <scope>NUCLEOTIDE SEQUENCE</scope>
    <source>
        <strain evidence="1">ChiBcec8-13705</strain>
    </source>
</reference>
<gene>
    <name evidence="1" type="ORF">H9945_05130</name>
</gene>
<name>A0A9D2M729_9FIRM</name>
<evidence type="ECO:0000313" key="2">
    <source>
        <dbReference type="Proteomes" id="UP000886803"/>
    </source>
</evidence>